<evidence type="ECO:0000256" key="5">
    <source>
        <dbReference type="ARBA" id="ARBA00022679"/>
    </source>
</evidence>
<name>A0A4Z0NMB6_9HYPH</name>
<gene>
    <name evidence="10" type="ORF">EU555_20475</name>
</gene>
<dbReference type="InterPro" id="IPR011102">
    <property type="entry name" value="Sig_transdc_His_kinase_HWE"/>
</dbReference>
<dbReference type="InterPro" id="IPR035965">
    <property type="entry name" value="PAS-like_dom_sf"/>
</dbReference>
<protein>
    <recommendedName>
        <fullName evidence="3">Blue-light-activated histidine kinase</fullName>
        <ecNumber evidence="2">2.7.13.3</ecNumber>
    </recommendedName>
</protein>
<evidence type="ECO:0000256" key="8">
    <source>
        <dbReference type="ARBA" id="ARBA00022840"/>
    </source>
</evidence>
<comment type="caution">
    <text evidence="10">The sequence shown here is derived from an EMBL/GenBank/DDBJ whole genome shotgun (WGS) entry which is preliminary data.</text>
</comment>
<dbReference type="SMART" id="SM00091">
    <property type="entry name" value="PAS"/>
    <property type="match status" value="1"/>
</dbReference>
<feature type="domain" description="PAS" evidence="9">
    <location>
        <begin position="15"/>
        <end position="85"/>
    </location>
</feature>
<keyword evidence="11" id="KW-1185">Reference proteome</keyword>
<dbReference type="InterPro" id="IPR000014">
    <property type="entry name" value="PAS"/>
</dbReference>
<evidence type="ECO:0000259" key="9">
    <source>
        <dbReference type="PROSITE" id="PS50112"/>
    </source>
</evidence>
<keyword evidence="4" id="KW-0597">Phosphoprotein</keyword>
<dbReference type="NCBIfam" id="TIGR00229">
    <property type="entry name" value="sensory_box"/>
    <property type="match status" value="1"/>
</dbReference>
<dbReference type="SUPFAM" id="SSF55785">
    <property type="entry name" value="PYP-like sensor domain (PAS domain)"/>
    <property type="match status" value="1"/>
</dbReference>
<dbReference type="Pfam" id="PF07536">
    <property type="entry name" value="HWE_HK"/>
    <property type="match status" value="1"/>
</dbReference>
<dbReference type="GO" id="GO:0004673">
    <property type="term" value="F:protein histidine kinase activity"/>
    <property type="evidence" value="ECO:0007669"/>
    <property type="project" value="UniProtKB-EC"/>
</dbReference>
<dbReference type="SMART" id="SM00911">
    <property type="entry name" value="HWE_HK"/>
    <property type="match status" value="1"/>
</dbReference>
<dbReference type="Pfam" id="PF08447">
    <property type="entry name" value="PAS_3"/>
    <property type="match status" value="1"/>
</dbReference>
<dbReference type="Proteomes" id="UP000297535">
    <property type="component" value="Unassembled WGS sequence"/>
</dbReference>
<dbReference type="GO" id="GO:0005524">
    <property type="term" value="F:ATP binding"/>
    <property type="evidence" value="ECO:0007669"/>
    <property type="project" value="UniProtKB-KW"/>
</dbReference>
<proteinExistence type="predicted"/>
<dbReference type="Gene3D" id="3.30.450.20">
    <property type="entry name" value="PAS domain"/>
    <property type="match status" value="1"/>
</dbReference>
<dbReference type="InterPro" id="IPR013655">
    <property type="entry name" value="PAS_fold_3"/>
</dbReference>
<organism evidence="10 11">
    <name type="scientific">Methylobacterium nonmethylotrophicum</name>
    <dbReference type="NCBI Taxonomy" id="1141884"/>
    <lineage>
        <taxon>Bacteria</taxon>
        <taxon>Pseudomonadati</taxon>
        <taxon>Pseudomonadota</taxon>
        <taxon>Alphaproteobacteria</taxon>
        <taxon>Hyphomicrobiales</taxon>
        <taxon>Methylobacteriaceae</taxon>
        <taxon>Methylobacterium</taxon>
    </lineage>
</organism>
<dbReference type="OrthoDB" id="9760752at2"/>
<keyword evidence="8" id="KW-0067">ATP-binding</keyword>
<accession>A0A4Z0NMB6</accession>
<dbReference type="EC" id="2.7.13.3" evidence="2"/>
<dbReference type="PANTHER" id="PTHR41523">
    <property type="entry name" value="TWO-COMPONENT SYSTEM SENSOR PROTEIN"/>
    <property type="match status" value="1"/>
</dbReference>
<dbReference type="PROSITE" id="PS50112">
    <property type="entry name" value="PAS"/>
    <property type="match status" value="1"/>
</dbReference>
<evidence type="ECO:0000256" key="2">
    <source>
        <dbReference type="ARBA" id="ARBA00012438"/>
    </source>
</evidence>
<evidence type="ECO:0000256" key="3">
    <source>
        <dbReference type="ARBA" id="ARBA00021740"/>
    </source>
</evidence>
<keyword evidence="5" id="KW-0808">Transferase</keyword>
<dbReference type="CDD" id="cd00130">
    <property type="entry name" value="PAS"/>
    <property type="match status" value="1"/>
</dbReference>
<dbReference type="EMBL" id="SRLB01000015">
    <property type="protein sequence ID" value="TGD97143.1"/>
    <property type="molecule type" value="Genomic_DNA"/>
</dbReference>
<comment type="catalytic activity">
    <reaction evidence="1">
        <text>ATP + protein L-histidine = ADP + protein N-phospho-L-histidine.</text>
        <dbReference type="EC" id="2.7.13.3"/>
    </reaction>
</comment>
<reference evidence="10 11" key="1">
    <citation type="submission" date="2019-04" db="EMBL/GenBank/DDBJ databases">
        <authorList>
            <person name="Feng G."/>
            <person name="Zhu H."/>
        </authorList>
    </citation>
    <scope>NUCLEOTIDE SEQUENCE [LARGE SCALE GENOMIC DNA]</scope>
    <source>
        <strain evidence="10 11">6HR-1</strain>
    </source>
</reference>
<dbReference type="AlphaFoldDB" id="A0A4Z0NMB6"/>
<evidence type="ECO:0000256" key="1">
    <source>
        <dbReference type="ARBA" id="ARBA00000085"/>
    </source>
</evidence>
<sequence length="331" mass="37154">MRREADRLETEEEASEPDFRRLVESIPHLVWQSNPRGDWIWASRQWTAFTGQGQDRSRGYGWLDAVHPEDRARTLQAWQAASRRGHLAVEHRLCRGKAAETEADAYLWFSTRAMPRRGSDGRPTTWFGTSTDVNALHLLREAQDSLVWELQRQGRNNLAVIRGIVRRIADTATTAEDVVAHVEDRLAAMARIQAEVSREPLSGVALEMLIRDELSAHALPEPRELSGPPVRLPAEMAEKLGLALHELVLGAVLDGHDRIAVTWTATPTHLTLAWCERAGPGATGNRGGTRRGETLRGEMLERMLVYDLRATATVTDSLRERRIVILLPLRG</sequence>
<evidence type="ECO:0000256" key="7">
    <source>
        <dbReference type="ARBA" id="ARBA00022777"/>
    </source>
</evidence>
<keyword evidence="6" id="KW-0547">Nucleotide-binding</keyword>
<evidence type="ECO:0000313" key="11">
    <source>
        <dbReference type="Proteomes" id="UP000297535"/>
    </source>
</evidence>
<dbReference type="PANTHER" id="PTHR41523:SF7">
    <property type="entry name" value="HISTIDINE KINASE"/>
    <property type="match status" value="1"/>
</dbReference>
<evidence type="ECO:0000256" key="6">
    <source>
        <dbReference type="ARBA" id="ARBA00022741"/>
    </source>
</evidence>
<evidence type="ECO:0000256" key="4">
    <source>
        <dbReference type="ARBA" id="ARBA00022553"/>
    </source>
</evidence>
<dbReference type="RefSeq" id="WP_135417086.1">
    <property type="nucleotide sequence ID" value="NZ_SRLB01000015.1"/>
</dbReference>
<keyword evidence="7" id="KW-0418">Kinase</keyword>
<evidence type="ECO:0000313" key="10">
    <source>
        <dbReference type="EMBL" id="TGD97143.1"/>
    </source>
</evidence>